<protein>
    <submittedName>
        <fullName evidence="2">HD domain-containing protein</fullName>
    </submittedName>
</protein>
<keyword evidence="3" id="KW-1185">Reference proteome</keyword>
<organism evidence="2 4">
    <name type="scientific">Mycobacterium kubicae</name>
    <dbReference type="NCBI Taxonomy" id="120959"/>
    <lineage>
        <taxon>Bacteria</taxon>
        <taxon>Bacillati</taxon>
        <taxon>Actinomycetota</taxon>
        <taxon>Actinomycetes</taxon>
        <taxon>Mycobacteriales</taxon>
        <taxon>Mycobacteriaceae</taxon>
        <taxon>Mycobacterium</taxon>
        <taxon>Mycobacterium simiae complex</taxon>
    </lineage>
</organism>
<sequence length="242" mass="26105">MSPASSSTENHDADRGLALPSSELAVAARELVTAVSPPFVAHHAIRSYLFARAVAAAKGLQRDVDYDDELVYLSCVLHDLGVTDHGNGDQRFEVDGADAAARFLRTHDVDEDRVEIVWQAITLHTSVGLAHRFGPVQAVSQMGISTDIIGVDRGLLPPGYAERVHAQWPRDNLGFALAEVIADQIERNPQKGPPLTFPSHLHQLMKAATPAPNWFDLVASSGWNDEPVASPSHAAADRRSGS</sequence>
<evidence type="ECO:0000313" key="3">
    <source>
        <dbReference type="Proteomes" id="UP000465306"/>
    </source>
</evidence>
<proteinExistence type="predicted"/>
<dbReference type="PANTHER" id="PTHR35569:SF1">
    <property type="entry name" value="CYANAMIDE HYDRATASE DDI2-RELATED"/>
    <property type="match status" value="1"/>
</dbReference>
<dbReference type="EMBL" id="BLKU01000003">
    <property type="protein sequence ID" value="GFG64142.1"/>
    <property type="molecule type" value="Genomic_DNA"/>
</dbReference>
<reference evidence="2" key="3">
    <citation type="submission" date="2020-11" db="EMBL/GenBank/DDBJ databases">
        <title>Intraspecies plasmid and genomic variation of Mycobacterium kubicae revealed by the complete genome sequences of two clinical isolates.</title>
        <authorList>
            <person name="Hendrix J.R."/>
            <person name="Epperson L.E."/>
            <person name="Honda J.R."/>
            <person name="Strong M."/>
        </authorList>
    </citation>
    <scope>NUCLEOTIDE SEQUENCE</scope>
    <source>
        <strain evidence="2">JCM 13573</strain>
    </source>
</reference>
<dbReference type="CDD" id="cd00077">
    <property type="entry name" value="HDc"/>
    <property type="match status" value="1"/>
</dbReference>
<dbReference type="SUPFAM" id="SSF109604">
    <property type="entry name" value="HD-domain/PDEase-like"/>
    <property type="match status" value="1"/>
</dbReference>
<dbReference type="KEGG" id="mku:I2456_08845"/>
<evidence type="ECO:0000313" key="1">
    <source>
        <dbReference type="EMBL" id="GFG64142.1"/>
    </source>
</evidence>
<dbReference type="AlphaFoldDB" id="A0AAX1JG37"/>
<dbReference type="Proteomes" id="UP000663583">
    <property type="component" value="Chromosome"/>
</dbReference>
<accession>A0AAX1JG37</accession>
<dbReference type="PANTHER" id="PTHR35569">
    <property type="entry name" value="CYANAMIDE HYDRATASE DDI2-RELATED"/>
    <property type="match status" value="1"/>
</dbReference>
<reference evidence="1" key="2">
    <citation type="submission" date="2020-02" db="EMBL/GenBank/DDBJ databases">
        <authorList>
            <person name="Matsumoto Y."/>
            <person name="Kinjo T."/>
            <person name="Motooka D."/>
            <person name="Nabeya D."/>
            <person name="Jung N."/>
            <person name="Uechi K."/>
            <person name="Horii T."/>
            <person name="Iida T."/>
            <person name="Fujita J."/>
            <person name="Nakamura S."/>
        </authorList>
    </citation>
    <scope>NUCLEOTIDE SEQUENCE</scope>
    <source>
        <strain evidence="1">JCM 13573</strain>
    </source>
</reference>
<dbReference type="Gene3D" id="1.10.3210.10">
    <property type="entry name" value="Hypothetical protein af1432"/>
    <property type="match status" value="1"/>
</dbReference>
<gene>
    <name evidence="2" type="ORF">I2456_08845</name>
    <name evidence="1" type="ORF">MKUB_16320</name>
</gene>
<evidence type="ECO:0000313" key="4">
    <source>
        <dbReference type="Proteomes" id="UP000663583"/>
    </source>
</evidence>
<name>A0AAX1JG37_9MYCO</name>
<reference evidence="1 3" key="1">
    <citation type="journal article" date="2019" name="Emerg. Microbes Infect.">
        <title>Comprehensive subspecies identification of 175 nontuberculous mycobacteria species based on 7547 genomic profiles.</title>
        <authorList>
            <person name="Matsumoto Y."/>
            <person name="Kinjo T."/>
            <person name="Motooka D."/>
            <person name="Nabeya D."/>
            <person name="Jung N."/>
            <person name="Uechi K."/>
            <person name="Horii T."/>
            <person name="Iida T."/>
            <person name="Fujita J."/>
            <person name="Nakamura S."/>
        </authorList>
    </citation>
    <scope>NUCLEOTIDE SEQUENCE [LARGE SCALE GENOMIC DNA]</scope>
    <source>
        <strain evidence="1 3">JCM 13573</strain>
    </source>
</reference>
<evidence type="ECO:0000313" key="2">
    <source>
        <dbReference type="EMBL" id="QPI39535.1"/>
    </source>
</evidence>
<dbReference type="InterPro" id="IPR003607">
    <property type="entry name" value="HD/PDEase_dom"/>
</dbReference>
<dbReference type="RefSeq" id="WP_085073491.1">
    <property type="nucleotide sequence ID" value="NZ_BLKU01000003.1"/>
</dbReference>
<dbReference type="Proteomes" id="UP000465306">
    <property type="component" value="Unassembled WGS sequence"/>
</dbReference>
<dbReference type="EMBL" id="CP065047">
    <property type="protein sequence ID" value="QPI39535.1"/>
    <property type="molecule type" value="Genomic_DNA"/>
</dbReference>